<protein>
    <recommendedName>
        <fullName evidence="4 11">Diacylglycerol O-acyltransferase</fullName>
        <ecNumber evidence="4 11">2.3.1.20</ecNumber>
    </recommendedName>
</protein>
<dbReference type="OrthoDB" id="9810950at2"/>
<dbReference type="GO" id="GO:0001666">
    <property type="term" value="P:response to hypoxia"/>
    <property type="evidence" value="ECO:0007669"/>
    <property type="project" value="TreeGrafter"/>
</dbReference>
<dbReference type="GO" id="GO:0051701">
    <property type="term" value="P:biological process involved in interaction with host"/>
    <property type="evidence" value="ECO:0007669"/>
    <property type="project" value="TreeGrafter"/>
</dbReference>
<dbReference type="NCBIfam" id="TIGR02946">
    <property type="entry name" value="acyl_WS_DGAT"/>
    <property type="match status" value="1"/>
</dbReference>
<sequence>MTERMTAADVSFLHRETRTSPQHVGGLALFDPPPAGFDYDRLVRLLEERITLAPRYRQKVRAVPGNVANPMWVDDPSFDITYHVRRSALPRPGTDQQLLDFCARILARRLDRSRPLWEIYLIEGLAGGRVAVVTKTHEAMVGEDGGIDLAQVILDAAPTPRRTVEAIWVPGPEPTALHLLRDAVGGIARRPVALADAARLNARDAAAVVDRVGSLVGNVASVGTALLRRPQHSPLAVSLSEHRRLAVARTRLDDYRRVRETFGGTVNDVVLAVVAGALRGWLLARAEALRPATTVRALVPVSVTDTAADTAAAAVAGDGRADADPLGADVASTGVVRPLLVDLPVGEPNPVLRLAQLRYAMASHKASGRAVGAERLTSLSGFAPPTLHALGARATGGLTRRMFSLVVTNVPGPQFPLYAAGARMTEMFPIQPLADGQALSIALSSYDRGVYFGINGDRDAVADIALLPGLVEESLAELVAAAAEPVAARAAGATGWQDTAAATRAAPGSRRRPPRGGDSPATSPSTTSSKPSRPPEDRT</sequence>
<evidence type="ECO:0000256" key="7">
    <source>
        <dbReference type="ARBA" id="ARBA00022798"/>
    </source>
</evidence>
<dbReference type="EC" id="2.3.1.20" evidence="4 11"/>
<evidence type="ECO:0000256" key="9">
    <source>
        <dbReference type="ARBA" id="ARBA00023315"/>
    </source>
</evidence>
<evidence type="ECO:0000256" key="5">
    <source>
        <dbReference type="ARBA" id="ARBA00022516"/>
    </source>
</evidence>
<dbReference type="InterPro" id="IPR004255">
    <property type="entry name" value="O-acyltransferase_WSD1_N"/>
</dbReference>
<gene>
    <name evidence="15" type="ORF">SAMN05443575_1032</name>
</gene>
<evidence type="ECO:0000256" key="8">
    <source>
        <dbReference type="ARBA" id="ARBA00023098"/>
    </source>
</evidence>
<feature type="domain" description="O-acyltransferase WSD1-like N-terminal" evidence="13">
    <location>
        <begin position="5"/>
        <end position="270"/>
    </location>
</feature>
<accession>A0A1M5EX20</accession>
<evidence type="ECO:0000256" key="2">
    <source>
        <dbReference type="ARBA" id="ARBA00005189"/>
    </source>
</evidence>
<name>A0A1M5EX20_9ACTN</name>
<reference evidence="15 16" key="1">
    <citation type="submission" date="2016-11" db="EMBL/GenBank/DDBJ databases">
        <authorList>
            <person name="Jaros S."/>
            <person name="Januszkiewicz K."/>
            <person name="Wedrychowicz H."/>
        </authorList>
    </citation>
    <scope>NUCLEOTIDE SEQUENCE [LARGE SCALE GENOMIC DNA]</scope>
    <source>
        <strain evidence="15 16">DSM 45627</strain>
    </source>
</reference>
<dbReference type="PANTHER" id="PTHR31650:SF1">
    <property type="entry name" value="WAX ESTER SYNTHASE_DIACYLGLYCEROL ACYLTRANSFERASE 4-RELATED"/>
    <property type="match status" value="1"/>
</dbReference>
<dbReference type="RefSeq" id="WP_084180756.1">
    <property type="nucleotide sequence ID" value="NZ_FQVU01000001.1"/>
</dbReference>
<dbReference type="EMBL" id="FQVU01000001">
    <property type="protein sequence ID" value="SHF83729.1"/>
    <property type="molecule type" value="Genomic_DNA"/>
</dbReference>
<dbReference type="GO" id="GO:0071731">
    <property type="term" value="P:response to nitric oxide"/>
    <property type="evidence" value="ECO:0007669"/>
    <property type="project" value="TreeGrafter"/>
</dbReference>
<dbReference type="InterPro" id="IPR045034">
    <property type="entry name" value="O-acyltransferase_WSD1-like"/>
</dbReference>
<evidence type="ECO:0000313" key="15">
    <source>
        <dbReference type="EMBL" id="SHF83729.1"/>
    </source>
</evidence>
<feature type="compositionally biased region" description="Low complexity" evidence="12">
    <location>
        <begin position="490"/>
        <end position="508"/>
    </location>
</feature>
<dbReference type="STRING" id="1206085.SAMN05443575_1032"/>
<organism evidence="15 16">
    <name type="scientific">Jatrophihabitans endophyticus</name>
    <dbReference type="NCBI Taxonomy" id="1206085"/>
    <lineage>
        <taxon>Bacteria</taxon>
        <taxon>Bacillati</taxon>
        <taxon>Actinomycetota</taxon>
        <taxon>Actinomycetes</taxon>
        <taxon>Jatrophihabitantales</taxon>
        <taxon>Jatrophihabitantaceae</taxon>
        <taxon>Jatrophihabitans</taxon>
    </lineage>
</organism>
<dbReference type="GO" id="GO:0005886">
    <property type="term" value="C:plasma membrane"/>
    <property type="evidence" value="ECO:0007669"/>
    <property type="project" value="TreeGrafter"/>
</dbReference>
<feature type="compositionally biased region" description="Low complexity" evidence="12">
    <location>
        <begin position="516"/>
        <end position="531"/>
    </location>
</feature>
<comment type="similarity">
    <text evidence="3 11">Belongs to the long-chain O-acyltransferase family.</text>
</comment>
<keyword evidence="9 11" id="KW-0012">Acyltransferase</keyword>
<dbReference type="PANTHER" id="PTHR31650">
    <property type="entry name" value="O-ACYLTRANSFERASE (WSD1-LIKE) FAMILY PROTEIN"/>
    <property type="match status" value="1"/>
</dbReference>
<dbReference type="InterPro" id="IPR014292">
    <property type="entry name" value="Acyl_transf_WS/DGAT"/>
</dbReference>
<evidence type="ECO:0000256" key="4">
    <source>
        <dbReference type="ARBA" id="ARBA00013244"/>
    </source>
</evidence>
<dbReference type="Pfam" id="PF06974">
    <property type="entry name" value="WS_DGAT_C"/>
    <property type="match status" value="1"/>
</dbReference>
<evidence type="ECO:0000256" key="6">
    <source>
        <dbReference type="ARBA" id="ARBA00022679"/>
    </source>
</evidence>
<dbReference type="InterPro" id="IPR009721">
    <property type="entry name" value="O-acyltransferase_WSD1_C"/>
</dbReference>
<evidence type="ECO:0000256" key="3">
    <source>
        <dbReference type="ARBA" id="ARBA00009587"/>
    </source>
</evidence>
<keyword evidence="5 11" id="KW-0444">Lipid biosynthesis</keyword>
<evidence type="ECO:0000256" key="11">
    <source>
        <dbReference type="RuleBase" id="RU361241"/>
    </source>
</evidence>
<dbReference type="Pfam" id="PF03007">
    <property type="entry name" value="WS_DGAT_cat"/>
    <property type="match status" value="1"/>
</dbReference>
<comment type="pathway">
    <text evidence="1 11">Glycerolipid metabolism; triacylglycerol biosynthesis.</text>
</comment>
<evidence type="ECO:0000313" key="16">
    <source>
        <dbReference type="Proteomes" id="UP000186132"/>
    </source>
</evidence>
<feature type="domain" description="O-acyltransferase WSD1 C-terminal" evidence="14">
    <location>
        <begin position="339"/>
        <end position="478"/>
    </location>
</feature>
<dbReference type="UniPathway" id="UPA00282"/>
<evidence type="ECO:0000259" key="13">
    <source>
        <dbReference type="Pfam" id="PF03007"/>
    </source>
</evidence>
<dbReference type="GO" id="GO:0006071">
    <property type="term" value="P:glycerol metabolic process"/>
    <property type="evidence" value="ECO:0007669"/>
    <property type="project" value="UniProtKB-KW"/>
</dbReference>
<evidence type="ECO:0000256" key="1">
    <source>
        <dbReference type="ARBA" id="ARBA00004771"/>
    </source>
</evidence>
<evidence type="ECO:0000259" key="14">
    <source>
        <dbReference type="Pfam" id="PF06974"/>
    </source>
</evidence>
<keyword evidence="8 11" id="KW-0443">Lipid metabolism</keyword>
<comment type="pathway">
    <text evidence="2">Lipid metabolism.</text>
</comment>
<dbReference type="Proteomes" id="UP000186132">
    <property type="component" value="Unassembled WGS sequence"/>
</dbReference>
<evidence type="ECO:0000256" key="10">
    <source>
        <dbReference type="ARBA" id="ARBA00048109"/>
    </source>
</evidence>
<dbReference type="GO" id="GO:0004144">
    <property type="term" value="F:diacylglycerol O-acyltransferase activity"/>
    <property type="evidence" value="ECO:0007669"/>
    <property type="project" value="UniProtKB-EC"/>
</dbReference>
<proteinExistence type="inferred from homology"/>
<dbReference type="GO" id="GO:0019432">
    <property type="term" value="P:triglyceride biosynthetic process"/>
    <property type="evidence" value="ECO:0007669"/>
    <property type="project" value="UniProtKB-UniPathway"/>
</dbReference>
<keyword evidence="16" id="KW-1185">Reference proteome</keyword>
<comment type="catalytic activity">
    <reaction evidence="10 11">
        <text>an acyl-CoA + a 1,2-diacyl-sn-glycerol = a triacyl-sn-glycerol + CoA</text>
        <dbReference type="Rhea" id="RHEA:10868"/>
        <dbReference type="ChEBI" id="CHEBI:17815"/>
        <dbReference type="ChEBI" id="CHEBI:57287"/>
        <dbReference type="ChEBI" id="CHEBI:58342"/>
        <dbReference type="ChEBI" id="CHEBI:64615"/>
        <dbReference type="EC" id="2.3.1.20"/>
    </reaction>
</comment>
<feature type="region of interest" description="Disordered" evidence="12">
    <location>
        <begin position="490"/>
        <end position="539"/>
    </location>
</feature>
<keyword evidence="6 11" id="KW-0808">Transferase</keyword>
<evidence type="ECO:0000256" key="12">
    <source>
        <dbReference type="SAM" id="MobiDB-lite"/>
    </source>
</evidence>
<keyword evidence="7 11" id="KW-0319">Glycerol metabolism</keyword>
<dbReference type="AlphaFoldDB" id="A0A1M5EX20"/>